<evidence type="ECO:0000256" key="1">
    <source>
        <dbReference type="SAM" id="SignalP"/>
    </source>
</evidence>
<accession>A0AAD9I3G7</accession>
<protein>
    <submittedName>
        <fullName evidence="2">Uncharacterized protein</fullName>
    </submittedName>
</protein>
<sequence length="305" mass="35168">MRLPFALAYTALAAPIAWARFQFTHVYLAHYPHSPIPKGACTFEQRMEIIKELEIVMDIAYHMVRHYADYDAFYFKAFFPDRDLGGPAMERLFQSMAWAADPDYDEPWIFDITCDREVDSCKKKRELMMADPDTQTLNICPDGFFNAMTSSDFAATPTRQRIDEIKAIIQFSENLPVQRLFSMATGSRAMAFIHALTQFPYISRSTVTRGPREYVFRDFHDRAMDFALGVTDCLRLAKGRFIRRPGRPFYVDVRSPYWCGETRRDGGLCPAELAWMNADSFALLATGVWMSKQVGLQIPLPDYNY</sequence>
<organism evidence="2 3">
    <name type="scientific">Phyllachora maydis</name>
    <dbReference type="NCBI Taxonomy" id="1825666"/>
    <lineage>
        <taxon>Eukaryota</taxon>
        <taxon>Fungi</taxon>
        <taxon>Dikarya</taxon>
        <taxon>Ascomycota</taxon>
        <taxon>Pezizomycotina</taxon>
        <taxon>Sordariomycetes</taxon>
        <taxon>Sordariomycetidae</taxon>
        <taxon>Phyllachorales</taxon>
        <taxon>Phyllachoraceae</taxon>
        <taxon>Phyllachora</taxon>
    </lineage>
</organism>
<dbReference type="Proteomes" id="UP001217918">
    <property type="component" value="Unassembled WGS sequence"/>
</dbReference>
<keyword evidence="3" id="KW-1185">Reference proteome</keyword>
<keyword evidence="1" id="KW-0732">Signal</keyword>
<reference evidence="2" key="1">
    <citation type="journal article" date="2023" name="Mol. Plant Microbe Interact.">
        <title>Elucidating the Obligate Nature and Biological Capacity of an Invasive Fungal Corn Pathogen.</title>
        <authorList>
            <person name="MacCready J.S."/>
            <person name="Roggenkamp E.M."/>
            <person name="Gdanetz K."/>
            <person name="Chilvers M.I."/>
        </authorList>
    </citation>
    <scope>NUCLEOTIDE SEQUENCE</scope>
    <source>
        <strain evidence="2">PM02</strain>
    </source>
</reference>
<gene>
    <name evidence="2" type="ORF">P8C59_004936</name>
</gene>
<evidence type="ECO:0000313" key="3">
    <source>
        <dbReference type="Proteomes" id="UP001217918"/>
    </source>
</evidence>
<dbReference type="InterPro" id="IPR024079">
    <property type="entry name" value="MetalloPept_cat_dom_sf"/>
</dbReference>
<feature type="chain" id="PRO_5042270681" evidence="1">
    <location>
        <begin position="20"/>
        <end position="305"/>
    </location>
</feature>
<dbReference type="AlphaFoldDB" id="A0AAD9I3G7"/>
<comment type="caution">
    <text evidence="2">The sequence shown here is derived from an EMBL/GenBank/DDBJ whole genome shotgun (WGS) entry which is preliminary data.</text>
</comment>
<name>A0AAD9I3G7_9PEZI</name>
<dbReference type="GO" id="GO:0008237">
    <property type="term" value="F:metallopeptidase activity"/>
    <property type="evidence" value="ECO:0007669"/>
    <property type="project" value="InterPro"/>
</dbReference>
<dbReference type="Gene3D" id="3.40.390.10">
    <property type="entry name" value="Collagenase (Catalytic Domain)"/>
    <property type="match status" value="1"/>
</dbReference>
<proteinExistence type="predicted"/>
<evidence type="ECO:0000313" key="2">
    <source>
        <dbReference type="EMBL" id="KAK2070446.1"/>
    </source>
</evidence>
<dbReference type="EMBL" id="JAQQPM010000003">
    <property type="protein sequence ID" value="KAK2070446.1"/>
    <property type="molecule type" value="Genomic_DNA"/>
</dbReference>
<feature type="signal peptide" evidence="1">
    <location>
        <begin position="1"/>
        <end position="19"/>
    </location>
</feature>